<name>B3SBB6_TRIAD</name>
<dbReference type="eggNOG" id="KOG2672">
    <property type="taxonomic scope" value="Eukaryota"/>
</dbReference>
<keyword evidence="3" id="KW-0479">Metal-binding</keyword>
<organism evidence="5 6">
    <name type="scientific">Trichoplax adhaerens</name>
    <name type="common">Trichoplax reptans</name>
    <dbReference type="NCBI Taxonomy" id="10228"/>
    <lineage>
        <taxon>Eukaryota</taxon>
        <taxon>Metazoa</taxon>
        <taxon>Placozoa</taxon>
        <taxon>Uniplacotomia</taxon>
        <taxon>Trichoplacea</taxon>
        <taxon>Trichoplacidae</taxon>
        <taxon>Trichoplax</taxon>
    </lineage>
</organism>
<dbReference type="InterPro" id="IPR031691">
    <property type="entry name" value="LIAS_N"/>
</dbReference>
<evidence type="ECO:0000313" key="6">
    <source>
        <dbReference type="Proteomes" id="UP000009022"/>
    </source>
</evidence>
<gene>
    <name evidence="5" type="ORF">TRIADDRAFT_61556</name>
</gene>
<dbReference type="GO" id="GO:0016992">
    <property type="term" value="F:lipoate synthase activity"/>
    <property type="evidence" value="ECO:0000318"/>
    <property type="project" value="GO_Central"/>
</dbReference>
<evidence type="ECO:0000313" key="5">
    <source>
        <dbReference type="EMBL" id="EDV19927.1"/>
    </source>
</evidence>
<dbReference type="GeneID" id="6758730"/>
<keyword evidence="3" id="KW-0411">Iron-sulfur</keyword>
<dbReference type="HOGENOM" id="CLU_1361996_0_0_1"/>
<reference evidence="5 6" key="1">
    <citation type="journal article" date="2008" name="Nature">
        <title>The Trichoplax genome and the nature of placozoans.</title>
        <authorList>
            <person name="Srivastava M."/>
            <person name="Begovic E."/>
            <person name="Chapman J."/>
            <person name="Putnam N.H."/>
            <person name="Hellsten U."/>
            <person name="Kawashima T."/>
            <person name="Kuo A."/>
            <person name="Mitros T."/>
            <person name="Salamov A."/>
            <person name="Carpenter M.L."/>
            <person name="Signorovitch A.Y."/>
            <person name="Moreno M.A."/>
            <person name="Kamm K."/>
            <person name="Grimwood J."/>
            <person name="Schmutz J."/>
            <person name="Shapiro H."/>
            <person name="Grigoriev I.V."/>
            <person name="Buss L.W."/>
            <person name="Schierwater B."/>
            <person name="Dellaporta S.L."/>
            <person name="Rokhsar D.S."/>
        </authorList>
    </citation>
    <scope>NUCLEOTIDE SEQUENCE [LARGE SCALE GENOMIC DNA]</scope>
    <source>
        <strain evidence="5 6">Grell-BS-1999</strain>
    </source>
</reference>
<dbReference type="PANTHER" id="PTHR10949">
    <property type="entry name" value="LIPOYL SYNTHASE"/>
    <property type="match status" value="1"/>
</dbReference>
<dbReference type="Pfam" id="PF16881">
    <property type="entry name" value="LIAS_N"/>
    <property type="match status" value="1"/>
</dbReference>
<dbReference type="OrthoDB" id="3231at2759"/>
<dbReference type="InterPro" id="IPR003698">
    <property type="entry name" value="Lipoyl_synth"/>
</dbReference>
<dbReference type="Proteomes" id="UP000009022">
    <property type="component" value="Unassembled WGS sequence"/>
</dbReference>
<keyword evidence="3" id="KW-0004">4Fe-4S</keyword>
<evidence type="ECO:0000259" key="4">
    <source>
        <dbReference type="Pfam" id="PF16881"/>
    </source>
</evidence>
<dbReference type="InParanoid" id="B3SBB6"/>
<dbReference type="PhylomeDB" id="B3SBB6"/>
<evidence type="ECO:0000256" key="3">
    <source>
        <dbReference type="ARBA" id="ARBA00022485"/>
    </source>
</evidence>
<dbReference type="GO" id="GO:0005739">
    <property type="term" value="C:mitochondrion"/>
    <property type="evidence" value="ECO:0000318"/>
    <property type="project" value="GO_Central"/>
</dbReference>
<dbReference type="PANTHER" id="PTHR10949:SF0">
    <property type="entry name" value="LIPOYL SYNTHASE, MITOCHONDRIAL"/>
    <property type="match status" value="1"/>
</dbReference>
<dbReference type="GO" id="GO:0009107">
    <property type="term" value="P:lipoate biosynthetic process"/>
    <property type="evidence" value="ECO:0000318"/>
    <property type="project" value="GO_Central"/>
</dbReference>
<dbReference type="GO" id="GO:0051539">
    <property type="term" value="F:4 iron, 4 sulfur cluster binding"/>
    <property type="evidence" value="ECO:0007669"/>
    <property type="project" value="UniProtKB-KW"/>
</dbReference>
<comment type="subcellular location">
    <subcellularLocation>
        <location evidence="2">Mitochondrion</location>
    </subcellularLocation>
</comment>
<evidence type="ECO:0000256" key="1">
    <source>
        <dbReference type="ARBA" id="ARBA00001966"/>
    </source>
</evidence>
<dbReference type="InterPro" id="IPR058240">
    <property type="entry name" value="rSAM_sf"/>
</dbReference>
<keyword evidence="3" id="KW-0408">Iron</keyword>
<dbReference type="KEGG" id="tad:TRIADDRAFT_61556"/>
<proteinExistence type="predicted"/>
<accession>B3SBB6</accession>
<keyword evidence="6" id="KW-1185">Reference proteome</keyword>
<dbReference type="RefSeq" id="XP_002117517.1">
    <property type="nucleotide sequence ID" value="XM_002117481.1"/>
</dbReference>
<dbReference type="SUPFAM" id="SSF102114">
    <property type="entry name" value="Radical SAM enzymes"/>
    <property type="match status" value="1"/>
</dbReference>
<comment type="cofactor">
    <cofactor evidence="1">
        <name>[4Fe-4S] cluster</name>
        <dbReference type="ChEBI" id="CHEBI:49883"/>
    </cofactor>
</comment>
<dbReference type="EMBL" id="DS985264">
    <property type="protein sequence ID" value="EDV19927.1"/>
    <property type="molecule type" value="Genomic_DNA"/>
</dbReference>
<evidence type="ECO:0000256" key="2">
    <source>
        <dbReference type="ARBA" id="ARBA00004173"/>
    </source>
</evidence>
<sequence length="201" mass="22598">MNGDHLGTSSRARLSKKAALKWMPSAGVLHRYYGNLPKKKIQEIANGPALQDFIVKSPNQIKKVDFFAKRRYLPLPPWIRKPTIPTPQSYNKLKNDLRSLNLNTLTLVMMVLEWIVLSCPMPDPDEPINTAIALAKWGLDCVVLTSVNRDDLLDGGSSHFAKIVREIKKRKLLMLVETLTPDFQENKDAIAAVVNGRVNSI</sequence>
<protein>
    <recommendedName>
        <fullName evidence="4">Lipoyl synthase N-terminal domain-containing protein</fullName>
    </recommendedName>
</protein>
<feature type="domain" description="Lipoyl synthase N-terminal" evidence="4">
    <location>
        <begin position="35"/>
        <end position="105"/>
    </location>
</feature>
<dbReference type="STRING" id="10228.B3SBB6"/>
<dbReference type="CTD" id="6758730"/>
<dbReference type="AlphaFoldDB" id="B3SBB6"/>